<dbReference type="Gene3D" id="1.10.10.10">
    <property type="entry name" value="Winged helix-like DNA-binding domain superfamily/Winged helix DNA-binding domain"/>
    <property type="match status" value="1"/>
</dbReference>
<accession>A0A9R0U912</accession>
<keyword evidence="3" id="KW-1185">Reference proteome</keyword>
<dbReference type="KEGG" id="amn:RAM_18685"/>
<evidence type="ECO:0000313" key="3">
    <source>
        <dbReference type="Proteomes" id="UP000006138"/>
    </source>
</evidence>
<reference evidence="2 3" key="1">
    <citation type="journal article" date="2011" name="J. Bacteriol.">
        <title>Whole genome sequence of the rifamycin B-producing strain Amycolatopsis mediterranei S699.</title>
        <authorList>
            <person name="Verma M."/>
            <person name="Kaur J."/>
            <person name="Kumar M."/>
            <person name="Kumari K."/>
            <person name="Saxena A."/>
            <person name="Anand S."/>
            <person name="Nigam A."/>
            <person name="Ravi V."/>
            <person name="Raghuvanshi S."/>
            <person name="Khurana P."/>
            <person name="Tyagi A.K."/>
            <person name="Khurana J.P."/>
            <person name="Lal R."/>
        </authorList>
    </citation>
    <scope>NUCLEOTIDE SEQUENCE [LARGE SCALE GENOMIC DNA]</scope>
    <source>
        <strain evidence="2 3">S699</strain>
    </source>
</reference>
<organism evidence="2 3">
    <name type="scientific">Amycolatopsis mediterranei (strain S699)</name>
    <name type="common">Nocardia mediterranei</name>
    <dbReference type="NCBI Taxonomy" id="713604"/>
    <lineage>
        <taxon>Bacteria</taxon>
        <taxon>Bacillati</taxon>
        <taxon>Actinomycetota</taxon>
        <taxon>Actinomycetes</taxon>
        <taxon>Pseudonocardiales</taxon>
        <taxon>Pseudonocardiaceae</taxon>
        <taxon>Amycolatopsis</taxon>
    </lineage>
</organism>
<evidence type="ECO:0000313" key="2">
    <source>
        <dbReference type="EMBL" id="AEK42223.1"/>
    </source>
</evidence>
<dbReference type="RefSeq" id="WP_014466998.1">
    <property type="nucleotide sequence ID" value="NC_017186.1"/>
</dbReference>
<protein>
    <submittedName>
        <fullName evidence="2">ArsR family transcriptional regulator</fullName>
    </submittedName>
</protein>
<dbReference type="InterPro" id="IPR011991">
    <property type="entry name" value="ArsR-like_HTH"/>
</dbReference>
<gene>
    <name evidence="2" type="ordered locus">RAM_18685</name>
</gene>
<dbReference type="Proteomes" id="UP000006138">
    <property type="component" value="Chromosome"/>
</dbReference>
<dbReference type="CDD" id="cd00090">
    <property type="entry name" value="HTH_ARSR"/>
    <property type="match status" value="1"/>
</dbReference>
<proteinExistence type="predicted"/>
<feature type="domain" description="DUF5937" evidence="1">
    <location>
        <begin position="128"/>
        <end position="233"/>
    </location>
</feature>
<dbReference type="PANTHER" id="PTHR43132:SF8">
    <property type="entry name" value="HTH-TYPE TRANSCRIPTIONAL REGULATOR KMTR"/>
    <property type="match status" value="1"/>
</dbReference>
<dbReference type="AlphaFoldDB" id="A0A9R0U912"/>
<evidence type="ECO:0000259" key="1">
    <source>
        <dbReference type="Pfam" id="PF19361"/>
    </source>
</evidence>
<name>A0A9R0U912_AMYMS</name>
<dbReference type="EMBL" id="CP002896">
    <property type="protein sequence ID" value="AEK42223.1"/>
    <property type="molecule type" value="Genomic_DNA"/>
</dbReference>
<dbReference type="SUPFAM" id="SSF46785">
    <property type="entry name" value="Winged helix' DNA-binding domain"/>
    <property type="match status" value="1"/>
</dbReference>
<dbReference type="PANTHER" id="PTHR43132">
    <property type="entry name" value="ARSENICAL RESISTANCE OPERON REPRESSOR ARSR-RELATED"/>
    <property type="match status" value="1"/>
</dbReference>
<dbReference type="InterPro" id="IPR036390">
    <property type="entry name" value="WH_DNA-bd_sf"/>
</dbReference>
<dbReference type="InterPro" id="IPR051011">
    <property type="entry name" value="Metal_resp_trans_reg"/>
</dbReference>
<dbReference type="InterPro" id="IPR036388">
    <property type="entry name" value="WH-like_DNA-bd_sf"/>
</dbReference>
<dbReference type="Pfam" id="PF19361">
    <property type="entry name" value="DUF5937"/>
    <property type="match status" value="1"/>
</dbReference>
<sequence length="317" mass="34390">MTLRLVFERVDLQRVRLATAPDPLWEVVSSVALVHGPGYAKWRLRARPDDSTLDDIAFLRALVPPRGDFPDFLTPSPTTADLDDGCEAILRTTRGVLSADVAAAFTDRPVPGWAKLLAAGDRDQVARVASSVRRGHRHLVAPQWDRVRHFIAADRAKRIEIVGTHGVEHLLTTLPGVRSWDGSTLVVRYPRDRAVRLRGRGLTLVPSYFTTGTPVTLIDQELPPVLVYPVGAAEPHSVATGGLDRLITRTRAQCLHVLLAPHSTSALAHRLGVSVGTASKQAMVLRECGLITSTRDGAAVVHRTTDMGLALLRGPVG</sequence>
<dbReference type="InterPro" id="IPR045981">
    <property type="entry name" value="DUF5937"/>
</dbReference>
<dbReference type="GeneID" id="92871422"/>